<keyword evidence="3" id="KW-0597">Phosphoprotein</keyword>
<feature type="domain" description="Carrier" evidence="5">
    <location>
        <begin position="1543"/>
        <end position="1618"/>
    </location>
</feature>
<dbReference type="Gene3D" id="3.40.50.980">
    <property type="match status" value="4"/>
</dbReference>
<dbReference type="InterPro" id="IPR009081">
    <property type="entry name" value="PP-bd_ACP"/>
</dbReference>
<dbReference type="PROSITE" id="PS50075">
    <property type="entry name" value="CARRIER"/>
    <property type="match status" value="2"/>
</dbReference>
<evidence type="ECO:0000259" key="5">
    <source>
        <dbReference type="PROSITE" id="PS50075"/>
    </source>
</evidence>
<dbReference type="PANTHER" id="PTHR45527:SF1">
    <property type="entry name" value="FATTY ACID SYNTHASE"/>
    <property type="match status" value="1"/>
</dbReference>
<dbReference type="PROSITE" id="PS00012">
    <property type="entry name" value="PHOSPHOPANTETHEINE"/>
    <property type="match status" value="1"/>
</dbReference>
<accession>A0ABW7UDJ1</accession>
<dbReference type="SUPFAM" id="SSF52777">
    <property type="entry name" value="CoA-dependent acyltransferases"/>
    <property type="match status" value="2"/>
</dbReference>
<name>A0ABW7UDJ1_9ACTN</name>
<dbReference type="NCBIfam" id="TIGR01733">
    <property type="entry name" value="AA-adenyl-dom"/>
    <property type="match status" value="2"/>
</dbReference>
<dbReference type="SMART" id="SM00823">
    <property type="entry name" value="PKS_PP"/>
    <property type="match status" value="2"/>
</dbReference>
<dbReference type="CDD" id="cd12117">
    <property type="entry name" value="A_NRPS_Srf_like"/>
    <property type="match status" value="1"/>
</dbReference>
<protein>
    <submittedName>
        <fullName evidence="6">Amino acid adenylation domain-containing protein</fullName>
    </submittedName>
</protein>
<keyword evidence="7" id="KW-1185">Reference proteome</keyword>
<dbReference type="InterPro" id="IPR025110">
    <property type="entry name" value="AMP-bd_C"/>
</dbReference>
<keyword evidence="2" id="KW-0596">Phosphopantetheine</keyword>
<comment type="caution">
    <text evidence="6">The sequence shown here is derived from an EMBL/GenBank/DDBJ whole genome shotgun (WGS) entry which is preliminary data.</text>
</comment>
<dbReference type="InterPro" id="IPR036736">
    <property type="entry name" value="ACP-like_sf"/>
</dbReference>
<dbReference type="SUPFAM" id="SSF47336">
    <property type="entry name" value="ACP-like"/>
    <property type="match status" value="2"/>
</dbReference>
<feature type="region of interest" description="Disordered" evidence="4">
    <location>
        <begin position="797"/>
        <end position="816"/>
    </location>
</feature>
<feature type="region of interest" description="Disordered" evidence="4">
    <location>
        <begin position="495"/>
        <end position="516"/>
    </location>
</feature>
<evidence type="ECO:0000256" key="4">
    <source>
        <dbReference type="SAM" id="MobiDB-lite"/>
    </source>
</evidence>
<dbReference type="PANTHER" id="PTHR45527">
    <property type="entry name" value="NONRIBOSOMAL PEPTIDE SYNTHETASE"/>
    <property type="match status" value="1"/>
</dbReference>
<dbReference type="Pfam" id="PF00668">
    <property type="entry name" value="Condensation"/>
    <property type="match status" value="1"/>
</dbReference>
<dbReference type="InterPro" id="IPR001242">
    <property type="entry name" value="Condensation_dom"/>
</dbReference>
<dbReference type="InterPro" id="IPR006162">
    <property type="entry name" value="Ppantetheine_attach_site"/>
</dbReference>
<proteinExistence type="predicted"/>
<dbReference type="InterPro" id="IPR020806">
    <property type="entry name" value="PKS_PP-bd"/>
</dbReference>
<dbReference type="CDD" id="cd05930">
    <property type="entry name" value="A_NRPS"/>
    <property type="match status" value="1"/>
</dbReference>
<dbReference type="EMBL" id="JBIRUI010000016">
    <property type="protein sequence ID" value="MFI1717727.1"/>
    <property type="molecule type" value="Genomic_DNA"/>
</dbReference>
<dbReference type="Gene3D" id="3.30.300.30">
    <property type="match status" value="2"/>
</dbReference>
<dbReference type="Pfam" id="PF13193">
    <property type="entry name" value="AMP-binding_C"/>
    <property type="match status" value="2"/>
</dbReference>
<evidence type="ECO:0000256" key="3">
    <source>
        <dbReference type="ARBA" id="ARBA00022553"/>
    </source>
</evidence>
<organism evidence="6 7">
    <name type="scientific">Streptomyces litmocidini</name>
    <dbReference type="NCBI Taxonomy" id="67318"/>
    <lineage>
        <taxon>Bacteria</taxon>
        <taxon>Bacillati</taxon>
        <taxon>Actinomycetota</taxon>
        <taxon>Actinomycetes</taxon>
        <taxon>Kitasatosporales</taxon>
        <taxon>Streptomycetaceae</taxon>
        <taxon>Streptomyces</taxon>
    </lineage>
</organism>
<dbReference type="Gene3D" id="3.30.559.30">
    <property type="entry name" value="Nonribosomal peptide synthetase, condensation domain"/>
    <property type="match status" value="1"/>
</dbReference>
<dbReference type="SUPFAM" id="SSF56801">
    <property type="entry name" value="Acetyl-CoA synthetase-like"/>
    <property type="match status" value="2"/>
</dbReference>
<dbReference type="InterPro" id="IPR020845">
    <property type="entry name" value="AMP-binding_CS"/>
</dbReference>
<dbReference type="InterPro" id="IPR010071">
    <property type="entry name" value="AA_adenyl_dom"/>
</dbReference>
<comment type="cofactor">
    <cofactor evidence="1">
        <name>pantetheine 4'-phosphate</name>
        <dbReference type="ChEBI" id="CHEBI:47942"/>
    </cofactor>
</comment>
<dbReference type="InterPro" id="IPR023213">
    <property type="entry name" value="CAT-like_dom_sf"/>
</dbReference>
<feature type="domain" description="Carrier" evidence="5">
    <location>
        <begin position="514"/>
        <end position="588"/>
    </location>
</feature>
<evidence type="ECO:0000256" key="1">
    <source>
        <dbReference type="ARBA" id="ARBA00001957"/>
    </source>
</evidence>
<dbReference type="Pfam" id="PF00550">
    <property type="entry name" value="PP-binding"/>
    <property type="match status" value="2"/>
</dbReference>
<dbReference type="Gene3D" id="3.30.559.10">
    <property type="entry name" value="Chloramphenicol acetyltransferase-like domain"/>
    <property type="match status" value="1"/>
</dbReference>
<evidence type="ECO:0000313" key="6">
    <source>
        <dbReference type="EMBL" id="MFI1717727.1"/>
    </source>
</evidence>
<dbReference type="InterPro" id="IPR045851">
    <property type="entry name" value="AMP-bd_C_sf"/>
</dbReference>
<gene>
    <name evidence="6" type="ORF">ACH407_29755</name>
</gene>
<dbReference type="Pfam" id="PF00501">
    <property type="entry name" value="AMP-binding"/>
    <property type="match status" value="2"/>
</dbReference>
<sequence length="1634" mass="175166">MSHDFGNAPAVPENRAVHDLVAAHARRNPDEPAVVDADRTLTYGELDERANHLAHLLVAAGVAAESRVGLLTGRSGHSSETVVALLAVLKAGGVYVPLHESHPDERIRWTLAETGAVVLIADRSTAGRAAAAGVPVLLVDGADTARRPDAPRVTVDAERLAYVIHTSGSTGLPKGVSITHRNITALAREPHMRAAFGRGTLFNAPLAFDASTYEVWLPLLNGGRVVIGPPELTAPGLAALVAEHPVDAVFLTATLFRLFAEEQPDCFAGLREVWAGGEAPSAAAVDRVRRACPDTTVVNGYGPTECTVFATTHRTPPGGAPTRPAVIGTALDDTEAYVLDERLRPVDAGGTGELYLSGEGTGRGYFGRPALTAERFVASPFAPGDRLYRTGDRVRLTEDGLIEFLGRTDHQVKIRGFRIEPGEIEAALRDCAGVTDAVVVVRENGPTRSLVAYPTGPSPLPERELLDRLAERLPAYMVPARVVWMDRLPVNANGKVDRPALPDPPADGAEPHRAPRTDAERALAAIWAETLGLERIGTRDDFFALGGDSVLAMKCVARARAAGLVLRTADVFAHPTVEALAAAATRLDEEPTATHRPPRAGGYPLTPLQSGMLFDALMLDDPALHLIQFVARLGDVTDPDRLGRAWQEATERHAVLRTELRWADVEEPVQLVRDRVVLPVTHLDWSALPEAEHPARLRELLDADRAAGLDLTRAPLSRVTIVRLGPDSVQLVWTMHHVLTDGWSSAELLQDVLDGYRGEPVRQRPPFEDFVHWLADQDLDAADAYWRGRMAGFTTPVAVPGDRQPPEGHRPAARRSVQVTVPAETAARVSAYARRTGLTANTLVQGAWAILLARLGGERDVCFGTSTAVRPAELPGVESMVGMMINTQPVRVRVDDDARILPWLEELQREQATAREFGYAPLNRVQSFADVAPGSALFHTAVVFQNYPFDRTAVRAFDVEFATNHPLALSVFPDESPVMRLLYDETIFDPATVERVAARLITVLDGLAAGTAPSVGDVTALTAAERELILGEWGVAAPSAYSIERRMHRIISERAARWPDTVAVERGEHRLTYAEVEERSNRLAHHLLDLGVGADVLVGVSVERGPDLVVGVLGVLKAGGAYVPIDPDYPAARTAAILEEARPAVVLTHGRHLGVFAGTTTPLVLLDEEWPAVAARPATAPPDPGGPRDLLLTVYTSGSTGKPKGTMIEHRSMVNTVETVVPLHVRPGSRIYQLAPMSFDAASLVLLSALAGGATLVAPVTAGTYSGAELVEQLREADADAVTGPPTVLPVLDPAALPHLESVLCGGEVLTPDLAAAWSPGRRLLNGYGPSECAVAATLFAVEPGVRYDNVPIGRPIPNTSVHVLDDRLRPVPPGVTGELYLGGDGVGRGYVGRPGLTAERFVADPFGRPGARLYRTGDLARWNPDGTLRFAGRADDQVKIRGFRVEPREVENVLLRHEAVAEAAVVVQADAAGKRLVAYVVPRAGVPTADELRAHVARHVPAYMVPAAVVTLTVLPVNRNGKLDRAALPVANVRPDEESYVAPANPTEEALCRIWGEVLAVPRVGTRDSFFDLGGDSINAIRLAVRMRAAFGVPVSPRDLFEHRRVSDLAGVVQERVLASLTAVSGTQAPGRI</sequence>
<dbReference type="InterPro" id="IPR000873">
    <property type="entry name" value="AMP-dep_synth/lig_dom"/>
</dbReference>
<evidence type="ECO:0000256" key="2">
    <source>
        <dbReference type="ARBA" id="ARBA00022450"/>
    </source>
</evidence>
<dbReference type="RefSeq" id="WP_398712190.1">
    <property type="nucleotide sequence ID" value="NZ_JBIRUI010000016.1"/>
</dbReference>
<dbReference type="PROSITE" id="PS00455">
    <property type="entry name" value="AMP_BINDING"/>
    <property type="match status" value="1"/>
</dbReference>
<dbReference type="Gene3D" id="2.30.38.10">
    <property type="entry name" value="Luciferase, Domain 3"/>
    <property type="match status" value="2"/>
</dbReference>
<evidence type="ECO:0000313" key="7">
    <source>
        <dbReference type="Proteomes" id="UP001611339"/>
    </source>
</evidence>
<dbReference type="Gene3D" id="1.10.1200.10">
    <property type="entry name" value="ACP-like"/>
    <property type="match status" value="2"/>
</dbReference>
<dbReference type="Proteomes" id="UP001611339">
    <property type="component" value="Unassembled WGS sequence"/>
</dbReference>
<reference evidence="6 7" key="1">
    <citation type="submission" date="2024-10" db="EMBL/GenBank/DDBJ databases">
        <title>The Natural Products Discovery Center: Release of the First 8490 Sequenced Strains for Exploring Actinobacteria Biosynthetic Diversity.</title>
        <authorList>
            <person name="Kalkreuter E."/>
            <person name="Kautsar S.A."/>
            <person name="Yang D."/>
            <person name="Bader C.D."/>
            <person name="Teijaro C.N."/>
            <person name="Fluegel L."/>
            <person name="Davis C.M."/>
            <person name="Simpson J.R."/>
            <person name="Lauterbach L."/>
            <person name="Steele A.D."/>
            <person name="Gui C."/>
            <person name="Meng S."/>
            <person name="Li G."/>
            <person name="Viehrig K."/>
            <person name="Ye F."/>
            <person name="Su P."/>
            <person name="Kiefer A.F."/>
            <person name="Nichols A."/>
            <person name="Cepeda A.J."/>
            <person name="Yan W."/>
            <person name="Fan B."/>
            <person name="Jiang Y."/>
            <person name="Adhikari A."/>
            <person name="Zheng C.-J."/>
            <person name="Schuster L."/>
            <person name="Cowan T.M."/>
            <person name="Smanski M.J."/>
            <person name="Chevrette M.G."/>
            <person name="De Carvalho L.P.S."/>
            <person name="Shen B."/>
        </authorList>
    </citation>
    <scope>NUCLEOTIDE SEQUENCE [LARGE SCALE GENOMIC DNA]</scope>
    <source>
        <strain evidence="6 7">NPDC020602</strain>
    </source>
</reference>